<reference evidence="8 9" key="1">
    <citation type="submission" date="2015-07" db="EMBL/GenBank/DDBJ databases">
        <title>The genome of Pseudoloma neurophilia, a relevant intracellular parasite of the zebrafish.</title>
        <authorList>
            <person name="Ndikumana S."/>
            <person name="Pelin A."/>
            <person name="Sanders J."/>
            <person name="Corradi N."/>
        </authorList>
    </citation>
    <scope>NUCLEOTIDE SEQUENCE [LARGE SCALE GENOMIC DNA]</scope>
    <source>
        <strain evidence="8 9">MK1</strain>
    </source>
</reference>
<keyword evidence="9" id="KW-1185">Reference proteome</keyword>
<sequence length="421" mass="49473">MENLSFYSRTPYNLEKAILIDIKDRISYFLHIYRLIPISIFNLFRKQNGQSKRDTLKAFTVILCFLLLRCLYTDKIYHILKVQSLIRLYVLFGVLELAEKLLETLVDDFAIAIDETVGTVKNVEDHVSLNESTVISTERFAEIMSISKEQTTGQKNDRTTDFNRKTTDFNRKTTDLNRKTPDLNHKTTDLNRKTPDFNRRDTSHLNSENRKPTDLNSENLKTQNFNLKNETAPLTKLILILFFITVTLGHTLILYFQYLVVLLSLNSSTSVLYSLIISLQFIELRGNVTKKGDKNTLFTMIDNDGLKRFNLSLYLLIGFLMRSFECSSIGWFEFLEPSLIIFSLKISIDWIKHSFFCRYNKIDPSNYTKYETGYEKRNNFVGHNILFLWLSADLMKFKMVKFLTLFFTVNFIISMIWRRIF</sequence>
<feature type="region of interest" description="Disordered" evidence="6">
    <location>
        <begin position="148"/>
        <end position="217"/>
    </location>
</feature>
<accession>A0A0R0LVG5</accession>
<evidence type="ECO:0000256" key="4">
    <source>
        <dbReference type="ARBA" id="ARBA00022989"/>
    </source>
</evidence>
<proteinExistence type="inferred from homology"/>
<dbReference type="VEuPathDB" id="MicrosporidiaDB:M153_9600001341"/>
<keyword evidence="4 7" id="KW-1133">Transmembrane helix</keyword>
<evidence type="ECO:0000256" key="5">
    <source>
        <dbReference type="ARBA" id="ARBA00023136"/>
    </source>
</evidence>
<organism evidence="8 9">
    <name type="scientific">Pseudoloma neurophilia</name>
    <dbReference type="NCBI Taxonomy" id="146866"/>
    <lineage>
        <taxon>Eukaryota</taxon>
        <taxon>Fungi</taxon>
        <taxon>Fungi incertae sedis</taxon>
        <taxon>Microsporidia</taxon>
        <taxon>Pseudoloma</taxon>
    </lineage>
</organism>
<comment type="caution">
    <text evidence="8">The sequence shown here is derived from an EMBL/GenBank/DDBJ whole genome shotgun (WGS) entry which is preliminary data.</text>
</comment>
<evidence type="ECO:0000256" key="6">
    <source>
        <dbReference type="SAM" id="MobiDB-lite"/>
    </source>
</evidence>
<evidence type="ECO:0000313" key="8">
    <source>
        <dbReference type="EMBL" id="KRH93379.1"/>
    </source>
</evidence>
<evidence type="ECO:0000256" key="3">
    <source>
        <dbReference type="ARBA" id="ARBA00022692"/>
    </source>
</evidence>
<comment type="subcellular location">
    <subcellularLocation>
        <location evidence="1">Membrane</location>
        <topology evidence="1">Multi-pass membrane protein</topology>
    </subcellularLocation>
</comment>
<feature type="transmembrane region" description="Helical" evidence="7">
    <location>
        <begin position="237"/>
        <end position="258"/>
    </location>
</feature>
<evidence type="ECO:0000256" key="1">
    <source>
        <dbReference type="ARBA" id="ARBA00004141"/>
    </source>
</evidence>
<comment type="similarity">
    <text evidence="2">Belongs to the TAPT1 family.</text>
</comment>
<dbReference type="AlphaFoldDB" id="A0A0R0LVG5"/>
<keyword evidence="3 7" id="KW-0812">Transmembrane</keyword>
<dbReference type="EMBL" id="LGUB01000360">
    <property type="protein sequence ID" value="KRH93379.1"/>
    <property type="molecule type" value="Genomic_DNA"/>
</dbReference>
<feature type="transmembrane region" description="Helical" evidence="7">
    <location>
        <begin position="399"/>
        <end position="417"/>
    </location>
</feature>
<keyword evidence="5 7" id="KW-0472">Membrane</keyword>
<feature type="transmembrane region" description="Helical" evidence="7">
    <location>
        <begin position="309"/>
        <end position="332"/>
    </location>
</feature>
<evidence type="ECO:0000313" key="9">
    <source>
        <dbReference type="Proteomes" id="UP000051530"/>
    </source>
</evidence>
<feature type="transmembrane region" description="Helical" evidence="7">
    <location>
        <begin position="270"/>
        <end position="288"/>
    </location>
</feature>
<dbReference type="Proteomes" id="UP000051530">
    <property type="component" value="Unassembled WGS sequence"/>
</dbReference>
<gene>
    <name evidence="8" type="ORF">M153_9600001341</name>
</gene>
<dbReference type="GO" id="GO:0005789">
    <property type="term" value="C:endoplasmic reticulum membrane"/>
    <property type="evidence" value="ECO:0007669"/>
    <property type="project" value="TreeGrafter"/>
</dbReference>
<dbReference type="InterPro" id="IPR008010">
    <property type="entry name" value="Tatp1"/>
</dbReference>
<protein>
    <submittedName>
        <fullName evidence="8">Putative transporter</fullName>
    </submittedName>
</protein>
<dbReference type="PANTHER" id="PTHR13317:SF4">
    <property type="entry name" value="TRANSMEMBRANE ANTERIOR POSTERIOR TRANSFORMATION PROTEIN 1 HOMOLOG"/>
    <property type="match status" value="1"/>
</dbReference>
<evidence type="ECO:0000256" key="7">
    <source>
        <dbReference type="SAM" id="Phobius"/>
    </source>
</evidence>
<dbReference type="Pfam" id="PF05346">
    <property type="entry name" value="DUF747"/>
    <property type="match status" value="1"/>
</dbReference>
<feature type="compositionally biased region" description="Basic and acidic residues" evidence="6">
    <location>
        <begin position="155"/>
        <end position="213"/>
    </location>
</feature>
<evidence type="ECO:0000256" key="2">
    <source>
        <dbReference type="ARBA" id="ARBA00008803"/>
    </source>
</evidence>
<dbReference type="PANTHER" id="PTHR13317">
    <property type="entry name" value="TRANSMEMBRANE ANTERIOR POSTERIOR TRANSFORMATION PROTEIN 1 HOMOLOG"/>
    <property type="match status" value="1"/>
</dbReference>
<dbReference type="OrthoDB" id="29023at2759"/>
<name>A0A0R0LVG5_9MICR</name>